<reference evidence="7 8" key="1">
    <citation type="submission" date="2019-04" db="EMBL/GenBank/DDBJ databases">
        <title>Vagococcus sp. nov., isolated from faeces of yaks (Bos grunniens).</title>
        <authorList>
            <person name="Ge Y."/>
        </authorList>
    </citation>
    <scope>NUCLEOTIDE SEQUENCE [LARGE SCALE GENOMIC DNA]</scope>
    <source>
        <strain evidence="7 8">MN-17</strain>
    </source>
</reference>
<keyword evidence="8" id="KW-1185">Reference proteome</keyword>
<protein>
    <submittedName>
        <fullName evidence="7">YihY/virulence factor BrkB family protein</fullName>
    </submittedName>
</protein>
<sequence length="305" mass="33908">MVDKHVKPKSFQHFCQLLWQSFGRGEIGTSSSAIAYYLLFSIFPLIILVGNLLPYTSLNSVEVLNYIKVLIPLDIYNLIEGTITSLLRTTDGGLLSISALTTIWAASRSINALQVSLNKVYGVGKNQNFIVRRVLSVLIIFSFMLLIILLTTVFTFGQGVIEHITPDFPIVGEIYKNLSSWKLPTTMTGIFVTMCLIYFVLPNVKSKIRYIFPGAIVATAGWMSLTQIFGYYVKYFASTYNSYGIVGSLIVVLLWLNFAAIVIILGGVLNAATQEFIEGNIKEKRMSLSKVKKKLLNNKKTAGTS</sequence>
<dbReference type="KEGG" id="vao:FA707_08765"/>
<evidence type="ECO:0000313" key="7">
    <source>
        <dbReference type="EMBL" id="QCI87051.1"/>
    </source>
</evidence>
<evidence type="ECO:0000256" key="5">
    <source>
        <dbReference type="ARBA" id="ARBA00023136"/>
    </source>
</evidence>
<dbReference type="PIRSF" id="PIRSF035875">
    <property type="entry name" value="RNase_BN"/>
    <property type="match status" value="1"/>
</dbReference>
<name>A0A4D7CXA5_9ENTE</name>
<evidence type="ECO:0000256" key="3">
    <source>
        <dbReference type="ARBA" id="ARBA00022692"/>
    </source>
</evidence>
<dbReference type="RefSeq" id="WP_136953873.1">
    <property type="nucleotide sequence ID" value="NZ_CP039712.1"/>
</dbReference>
<accession>A0A4D7CXA5</accession>
<keyword evidence="2" id="KW-1003">Cell membrane</keyword>
<evidence type="ECO:0000256" key="6">
    <source>
        <dbReference type="SAM" id="Phobius"/>
    </source>
</evidence>
<dbReference type="EMBL" id="CP039712">
    <property type="protein sequence ID" value="QCI87051.1"/>
    <property type="molecule type" value="Genomic_DNA"/>
</dbReference>
<dbReference type="Proteomes" id="UP000298615">
    <property type="component" value="Chromosome"/>
</dbReference>
<dbReference type="PANTHER" id="PTHR30213:SF0">
    <property type="entry name" value="UPF0761 MEMBRANE PROTEIN YIHY"/>
    <property type="match status" value="1"/>
</dbReference>
<feature type="transmembrane region" description="Helical" evidence="6">
    <location>
        <begin position="34"/>
        <end position="53"/>
    </location>
</feature>
<organism evidence="7 8">
    <name type="scientific">Vagococcus zengguangii</name>
    <dbReference type="NCBI Taxonomy" id="2571750"/>
    <lineage>
        <taxon>Bacteria</taxon>
        <taxon>Bacillati</taxon>
        <taxon>Bacillota</taxon>
        <taxon>Bacilli</taxon>
        <taxon>Lactobacillales</taxon>
        <taxon>Enterococcaceae</taxon>
        <taxon>Vagococcus</taxon>
    </lineage>
</organism>
<feature type="transmembrane region" description="Helical" evidence="6">
    <location>
        <begin position="134"/>
        <end position="161"/>
    </location>
</feature>
<feature type="transmembrane region" description="Helical" evidence="6">
    <location>
        <begin position="245"/>
        <end position="272"/>
    </location>
</feature>
<gene>
    <name evidence="7" type="ORF">FA707_08765</name>
</gene>
<keyword evidence="3 6" id="KW-0812">Transmembrane</keyword>
<feature type="transmembrane region" description="Helical" evidence="6">
    <location>
        <begin position="210"/>
        <end position="233"/>
    </location>
</feature>
<feature type="transmembrane region" description="Helical" evidence="6">
    <location>
        <begin position="181"/>
        <end position="201"/>
    </location>
</feature>
<keyword evidence="5 6" id="KW-0472">Membrane</keyword>
<evidence type="ECO:0000256" key="1">
    <source>
        <dbReference type="ARBA" id="ARBA00004651"/>
    </source>
</evidence>
<dbReference type="PANTHER" id="PTHR30213">
    <property type="entry name" value="INNER MEMBRANE PROTEIN YHJD"/>
    <property type="match status" value="1"/>
</dbReference>
<dbReference type="NCBIfam" id="TIGR00765">
    <property type="entry name" value="yihY_not_rbn"/>
    <property type="match status" value="1"/>
</dbReference>
<dbReference type="GO" id="GO:0005886">
    <property type="term" value="C:plasma membrane"/>
    <property type="evidence" value="ECO:0007669"/>
    <property type="project" value="UniProtKB-SubCell"/>
</dbReference>
<keyword evidence="4 6" id="KW-1133">Transmembrane helix</keyword>
<dbReference type="InterPro" id="IPR017039">
    <property type="entry name" value="Virul_fac_BrkB"/>
</dbReference>
<evidence type="ECO:0000256" key="2">
    <source>
        <dbReference type="ARBA" id="ARBA00022475"/>
    </source>
</evidence>
<dbReference type="Pfam" id="PF03631">
    <property type="entry name" value="Virul_fac_BrkB"/>
    <property type="match status" value="1"/>
</dbReference>
<comment type="subcellular location">
    <subcellularLocation>
        <location evidence="1">Cell membrane</location>
        <topology evidence="1">Multi-pass membrane protein</topology>
    </subcellularLocation>
</comment>
<evidence type="ECO:0000256" key="4">
    <source>
        <dbReference type="ARBA" id="ARBA00022989"/>
    </source>
</evidence>
<evidence type="ECO:0000313" key="8">
    <source>
        <dbReference type="Proteomes" id="UP000298615"/>
    </source>
</evidence>
<proteinExistence type="predicted"/>
<dbReference type="AlphaFoldDB" id="A0A4D7CXA5"/>